<organism evidence="2 3">
    <name type="scientific">Nakamurella endophytica</name>
    <dbReference type="NCBI Taxonomy" id="1748367"/>
    <lineage>
        <taxon>Bacteria</taxon>
        <taxon>Bacillati</taxon>
        <taxon>Actinomycetota</taxon>
        <taxon>Actinomycetes</taxon>
        <taxon>Nakamurellales</taxon>
        <taxon>Nakamurellaceae</taxon>
        <taxon>Nakamurella</taxon>
    </lineage>
</organism>
<dbReference type="AlphaFoldDB" id="A0A917SM99"/>
<protein>
    <recommendedName>
        <fullName evidence="1">CobQ/CobB/MinD/ParA nucleotide binding domain-containing protein</fullName>
    </recommendedName>
</protein>
<comment type="caution">
    <text evidence="2">The sequence shown here is derived from an EMBL/GenBank/DDBJ whole genome shotgun (WGS) entry which is preliminary data.</text>
</comment>
<dbReference type="InterPro" id="IPR027417">
    <property type="entry name" value="P-loop_NTPase"/>
</dbReference>
<reference evidence="2" key="1">
    <citation type="journal article" date="2014" name="Int. J. Syst. Evol. Microbiol.">
        <title>Complete genome sequence of Corynebacterium casei LMG S-19264T (=DSM 44701T), isolated from a smear-ripened cheese.</title>
        <authorList>
            <consortium name="US DOE Joint Genome Institute (JGI-PGF)"/>
            <person name="Walter F."/>
            <person name="Albersmeier A."/>
            <person name="Kalinowski J."/>
            <person name="Ruckert C."/>
        </authorList>
    </citation>
    <scope>NUCLEOTIDE SEQUENCE</scope>
    <source>
        <strain evidence="2">CGMCC 4.7308</strain>
    </source>
</reference>
<evidence type="ECO:0000259" key="1">
    <source>
        <dbReference type="Pfam" id="PF01656"/>
    </source>
</evidence>
<dbReference type="SUPFAM" id="SSF52540">
    <property type="entry name" value="P-loop containing nucleoside triphosphate hydrolases"/>
    <property type="match status" value="1"/>
</dbReference>
<feature type="domain" description="CobQ/CobB/MinD/ParA nucleotide binding" evidence="1">
    <location>
        <begin position="156"/>
        <end position="364"/>
    </location>
</feature>
<dbReference type="InterPro" id="IPR002586">
    <property type="entry name" value="CobQ/CobB/MinD/ParA_Nub-bd_dom"/>
</dbReference>
<reference evidence="2" key="2">
    <citation type="submission" date="2020-09" db="EMBL/GenBank/DDBJ databases">
        <authorList>
            <person name="Sun Q."/>
            <person name="Zhou Y."/>
        </authorList>
    </citation>
    <scope>NUCLEOTIDE SEQUENCE</scope>
    <source>
        <strain evidence="2">CGMCC 4.7308</strain>
    </source>
</reference>
<accession>A0A917SM99</accession>
<dbReference type="GO" id="GO:0051782">
    <property type="term" value="P:negative regulation of cell division"/>
    <property type="evidence" value="ECO:0007669"/>
    <property type="project" value="TreeGrafter"/>
</dbReference>
<keyword evidence="3" id="KW-1185">Reference proteome</keyword>
<name>A0A917SM99_9ACTN</name>
<dbReference type="RefSeq" id="WP_188939931.1">
    <property type="nucleotide sequence ID" value="NZ_BMNA01000001.1"/>
</dbReference>
<dbReference type="GO" id="GO:0005524">
    <property type="term" value="F:ATP binding"/>
    <property type="evidence" value="ECO:0007669"/>
    <property type="project" value="TreeGrafter"/>
</dbReference>
<gene>
    <name evidence="2" type="ORF">GCM10011594_05720</name>
</gene>
<dbReference type="PANTHER" id="PTHR43384">
    <property type="entry name" value="SEPTUM SITE-DETERMINING PROTEIN MIND HOMOLOG, CHLOROPLASTIC-RELATED"/>
    <property type="match status" value="1"/>
</dbReference>
<dbReference type="PANTHER" id="PTHR43384:SF13">
    <property type="entry name" value="SLR0110 PROTEIN"/>
    <property type="match status" value="1"/>
</dbReference>
<dbReference type="GO" id="GO:0016887">
    <property type="term" value="F:ATP hydrolysis activity"/>
    <property type="evidence" value="ECO:0007669"/>
    <property type="project" value="TreeGrafter"/>
</dbReference>
<dbReference type="InterPro" id="IPR050625">
    <property type="entry name" value="ParA/MinD_ATPase"/>
</dbReference>
<dbReference type="GO" id="GO:0005829">
    <property type="term" value="C:cytosol"/>
    <property type="evidence" value="ECO:0007669"/>
    <property type="project" value="TreeGrafter"/>
</dbReference>
<dbReference type="EMBL" id="BMNA01000001">
    <property type="protein sequence ID" value="GGL88905.1"/>
    <property type="molecule type" value="Genomic_DNA"/>
</dbReference>
<evidence type="ECO:0000313" key="2">
    <source>
        <dbReference type="EMBL" id="GGL88905.1"/>
    </source>
</evidence>
<dbReference type="Pfam" id="PF01656">
    <property type="entry name" value="CbiA"/>
    <property type="match status" value="1"/>
</dbReference>
<proteinExistence type="predicted"/>
<evidence type="ECO:0000313" key="3">
    <source>
        <dbReference type="Proteomes" id="UP000655208"/>
    </source>
</evidence>
<sequence>MSAMAVCTTSDEFVRRVRLAVGADSVVVITADSTVDRREDGAYPGHSPARIVAELAARGLPDLVVFGPGVPTGAALEVATHLDERHLPTAVVLANGVGSDQWLTAMRAGVKDVLPPDADVGDIRSVLERTAAVAVARRQAGDTEVGRPRGRVIPVGSPKGGCGKTTVATNLAVGLAKLAPHQTVIVDLDLQFGDVATALQLAPEQGIAEAAQVRDLDAMGLKTFLKPHPTGLYSLCAPESPAAADAISGEQVGRLLDFLATEFRYVVVDTAPGLTEHTLAVLDQATDAVLMCSMDVPSIRGLYKELEILQELSLTRMHRQILLNFADRHSGLTVKDVEEVLGTPVDLVLPRSRAVPLSTNRGVPLLQGRPRDPVSKGLQTLVGRFQPQLRKAVGRAPKHRAVAR</sequence>
<dbReference type="Gene3D" id="3.40.50.300">
    <property type="entry name" value="P-loop containing nucleotide triphosphate hydrolases"/>
    <property type="match status" value="1"/>
</dbReference>
<dbReference type="GO" id="GO:0009898">
    <property type="term" value="C:cytoplasmic side of plasma membrane"/>
    <property type="evidence" value="ECO:0007669"/>
    <property type="project" value="TreeGrafter"/>
</dbReference>
<dbReference type="Proteomes" id="UP000655208">
    <property type="component" value="Unassembled WGS sequence"/>
</dbReference>